<proteinExistence type="predicted"/>
<evidence type="ECO:0000313" key="2">
    <source>
        <dbReference type="EMBL" id="MCL1635515.1"/>
    </source>
</evidence>
<name>A0ABT0MMR1_9GAMM</name>
<dbReference type="Proteomes" id="UP001431217">
    <property type="component" value="Unassembled WGS sequence"/>
</dbReference>
<reference evidence="2 3" key="1">
    <citation type="submission" date="2022-05" db="EMBL/GenBank/DDBJ databases">
        <title>Luteimonas sp. SX5, whole genome shotgun sequencing project.</title>
        <authorList>
            <person name="Zhao G."/>
            <person name="Shen L."/>
        </authorList>
    </citation>
    <scope>NUCLEOTIDE SEQUENCE [LARGE SCALE GENOMIC DNA]</scope>
    <source>
        <strain evidence="2 3">SX5</strain>
    </source>
</reference>
<dbReference type="CDD" id="cd20687">
    <property type="entry name" value="CdiI_Ykris-like"/>
    <property type="match status" value="1"/>
</dbReference>
<protein>
    <submittedName>
        <fullName evidence="2">Contact-dependent growth inhibition system immunity protein</fullName>
    </submittedName>
</protein>
<sequence length="100" mass="11354">MSVLQMSDFPALRNFLSAYFHQDWAVEHDTPGAVVDYFVEGESAHQVAQLRDEIARLLAQDMDEDELAAQVHELGSEYDPSLDGGNYQDWLRGIEERLIA</sequence>
<organism evidence="2 3">
    <name type="scientific">Luteimonas galliterrae</name>
    <dbReference type="NCBI Taxonomy" id="2940486"/>
    <lineage>
        <taxon>Bacteria</taxon>
        <taxon>Pseudomonadati</taxon>
        <taxon>Pseudomonadota</taxon>
        <taxon>Gammaproteobacteria</taxon>
        <taxon>Lysobacterales</taxon>
        <taxon>Lysobacteraceae</taxon>
        <taxon>Luteimonas</taxon>
    </lineage>
</organism>
<feature type="domain" description="CdiI immunity protein" evidence="1">
    <location>
        <begin position="9"/>
        <end position="98"/>
    </location>
</feature>
<dbReference type="EMBL" id="JAMBEP010000003">
    <property type="protein sequence ID" value="MCL1635515.1"/>
    <property type="molecule type" value="Genomic_DNA"/>
</dbReference>
<dbReference type="InterPro" id="IPR041129">
    <property type="entry name" value="CdiI_2"/>
</dbReference>
<evidence type="ECO:0000313" key="3">
    <source>
        <dbReference type="Proteomes" id="UP001431217"/>
    </source>
</evidence>
<comment type="caution">
    <text evidence="2">The sequence shown here is derived from an EMBL/GenBank/DDBJ whole genome shotgun (WGS) entry which is preliminary data.</text>
</comment>
<dbReference type="RefSeq" id="WP_249475146.1">
    <property type="nucleotide sequence ID" value="NZ_JAMBEP010000003.1"/>
</dbReference>
<dbReference type="Pfam" id="PF18593">
    <property type="entry name" value="CdiI_2"/>
    <property type="match status" value="1"/>
</dbReference>
<gene>
    <name evidence="2" type="ORF">M2650_12870</name>
</gene>
<keyword evidence="3" id="KW-1185">Reference proteome</keyword>
<accession>A0ABT0MMR1</accession>
<evidence type="ECO:0000259" key="1">
    <source>
        <dbReference type="Pfam" id="PF18593"/>
    </source>
</evidence>